<reference evidence="3" key="1">
    <citation type="journal article" date="2010" name="Genome Res.">
        <title>Population genomic sequencing of Coccidioides fungi reveals recent hybridization and transposon control.</title>
        <authorList>
            <person name="Neafsey D.E."/>
            <person name="Barker B.M."/>
            <person name="Sharpton T.J."/>
            <person name="Stajich J.E."/>
            <person name="Park D.J."/>
            <person name="Whiston E."/>
            <person name="Hung C.-Y."/>
            <person name="McMahan C."/>
            <person name="White J."/>
            <person name="Sykes S."/>
            <person name="Heiman D."/>
            <person name="Young S."/>
            <person name="Zeng Q."/>
            <person name="Abouelleil A."/>
            <person name="Aftuck L."/>
            <person name="Bessette D."/>
            <person name="Brown A."/>
            <person name="FitzGerald M."/>
            <person name="Lui A."/>
            <person name="Macdonald J.P."/>
            <person name="Priest M."/>
            <person name="Orbach M.J."/>
            <person name="Galgiani J.N."/>
            <person name="Kirkland T.N."/>
            <person name="Cole G.T."/>
            <person name="Birren B.W."/>
            <person name="Henn M.R."/>
            <person name="Taylor J.W."/>
            <person name="Rounsley S.D."/>
        </authorList>
    </citation>
    <scope>NUCLEOTIDE SEQUENCE [LARGE SCALE GENOMIC DNA]</scope>
    <source>
        <strain evidence="3">RMSCC 2394</strain>
    </source>
</reference>
<proteinExistence type="predicted"/>
<dbReference type="AlphaFoldDB" id="A0A0J6YKZ2"/>
<accession>A0A0J6YKZ2</accession>
<feature type="region of interest" description="Disordered" evidence="1">
    <location>
        <begin position="86"/>
        <end position="113"/>
    </location>
</feature>
<evidence type="ECO:0000313" key="2">
    <source>
        <dbReference type="EMBL" id="KMP08355.1"/>
    </source>
</evidence>
<evidence type="ECO:0000313" key="3">
    <source>
        <dbReference type="Proteomes" id="UP000054565"/>
    </source>
</evidence>
<protein>
    <submittedName>
        <fullName evidence="2">Uncharacterized protein</fullName>
    </submittedName>
</protein>
<name>A0A0J6YKZ2_COCIT</name>
<sequence>MSRGIKTEYRVTMYILVRKSHHPKCEHPSLGSTSRYCPLLLLPLPWKQPDEIFGLSGRSNVAIPLSLFHTATASASHADPGTIIDAVVSDHPRSGPPMSGQGDAGDEAGLPSVADKGRIRFRDRIAL</sequence>
<gene>
    <name evidence="2" type="ORF">CIRG_08036</name>
</gene>
<evidence type="ECO:0000256" key="1">
    <source>
        <dbReference type="SAM" id="MobiDB-lite"/>
    </source>
</evidence>
<dbReference type="EMBL" id="DS028097">
    <property type="protein sequence ID" value="KMP08355.1"/>
    <property type="molecule type" value="Genomic_DNA"/>
</dbReference>
<organism evidence="2 3">
    <name type="scientific">Coccidioides immitis RMSCC 2394</name>
    <dbReference type="NCBI Taxonomy" id="404692"/>
    <lineage>
        <taxon>Eukaryota</taxon>
        <taxon>Fungi</taxon>
        <taxon>Dikarya</taxon>
        <taxon>Ascomycota</taxon>
        <taxon>Pezizomycotina</taxon>
        <taxon>Eurotiomycetes</taxon>
        <taxon>Eurotiomycetidae</taxon>
        <taxon>Onygenales</taxon>
        <taxon>Onygenaceae</taxon>
        <taxon>Coccidioides</taxon>
    </lineage>
</organism>
<dbReference type="Proteomes" id="UP000054565">
    <property type="component" value="Unassembled WGS sequence"/>
</dbReference>